<feature type="region of interest" description="Disordered" evidence="1">
    <location>
        <begin position="120"/>
        <end position="227"/>
    </location>
</feature>
<dbReference type="SUPFAM" id="SSF116768">
    <property type="entry name" value="DNA-binding domain of EIN3-like"/>
    <property type="match status" value="1"/>
</dbReference>
<dbReference type="GO" id="GO:0005634">
    <property type="term" value="C:nucleus"/>
    <property type="evidence" value="ECO:0007669"/>
    <property type="project" value="InterPro"/>
</dbReference>
<gene>
    <name evidence="3" type="ORF">BKCO1_300023</name>
</gene>
<feature type="compositionally biased region" description="Basic and acidic residues" evidence="1">
    <location>
        <begin position="452"/>
        <end position="461"/>
    </location>
</feature>
<evidence type="ECO:0000259" key="2">
    <source>
        <dbReference type="Pfam" id="PF11001"/>
    </source>
</evidence>
<feature type="compositionally biased region" description="Basic and acidic residues" evidence="1">
    <location>
        <begin position="277"/>
        <end position="289"/>
    </location>
</feature>
<feature type="region of interest" description="Disordered" evidence="1">
    <location>
        <begin position="541"/>
        <end position="682"/>
    </location>
</feature>
<dbReference type="GeneID" id="31014391"/>
<dbReference type="AlphaFoldDB" id="A0A1J9S1Z0"/>
<feature type="region of interest" description="Disordered" evidence="1">
    <location>
        <begin position="271"/>
        <end position="306"/>
    </location>
</feature>
<dbReference type="Proteomes" id="UP000183809">
    <property type="component" value="Unassembled WGS sequence"/>
</dbReference>
<proteinExistence type="predicted"/>
<keyword evidence="4" id="KW-1185">Reference proteome</keyword>
<feature type="compositionally biased region" description="Polar residues" evidence="1">
    <location>
        <begin position="662"/>
        <end position="682"/>
    </location>
</feature>
<dbReference type="InterPro" id="IPR021264">
    <property type="entry name" value="AFUB_079030/YDR124W-like"/>
</dbReference>
<feature type="region of interest" description="Disordered" evidence="1">
    <location>
        <begin position="425"/>
        <end position="465"/>
    </location>
</feature>
<feature type="domain" description="Subtelomeric hrmA-associated cluster protein AFUB-079030/YDR124W-like helical bundle" evidence="2">
    <location>
        <begin position="231"/>
        <end position="399"/>
    </location>
</feature>
<feature type="compositionally biased region" description="Polar residues" evidence="1">
    <location>
        <begin position="616"/>
        <end position="640"/>
    </location>
</feature>
<dbReference type="GO" id="GO:0003700">
    <property type="term" value="F:DNA-binding transcription factor activity"/>
    <property type="evidence" value="ECO:0007669"/>
    <property type="project" value="InterPro"/>
</dbReference>
<dbReference type="PANTHER" id="PTHR36102:SF1">
    <property type="entry name" value="YDR124W-LIKE HELICAL BUNDLE DOMAIN-CONTAINING PROTEIN"/>
    <property type="match status" value="1"/>
</dbReference>
<evidence type="ECO:0000256" key="1">
    <source>
        <dbReference type="SAM" id="MobiDB-lite"/>
    </source>
</evidence>
<feature type="compositionally biased region" description="Polar residues" evidence="1">
    <location>
        <begin position="442"/>
        <end position="451"/>
    </location>
</feature>
<feature type="compositionally biased region" description="Polar residues" evidence="1">
    <location>
        <begin position="158"/>
        <end position="167"/>
    </location>
</feature>
<feature type="compositionally biased region" description="Low complexity" evidence="1">
    <location>
        <begin position="580"/>
        <end position="600"/>
    </location>
</feature>
<dbReference type="InterPro" id="IPR047092">
    <property type="entry name" value="AFUB_07903/YDR124W-like_hel"/>
</dbReference>
<dbReference type="EMBL" id="MNUE01000003">
    <property type="protein sequence ID" value="OJD38971.1"/>
    <property type="molecule type" value="Genomic_DNA"/>
</dbReference>
<dbReference type="Gene3D" id="1.10.3180.10">
    <property type="entry name" value="DNA-binding domain of EIN3-like"/>
    <property type="match status" value="1"/>
</dbReference>
<evidence type="ECO:0000313" key="3">
    <source>
        <dbReference type="EMBL" id="OJD38971.1"/>
    </source>
</evidence>
<dbReference type="STRING" id="236234.A0A1J9S1Z0"/>
<reference evidence="3 4" key="1">
    <citation type="submission" date="2016-10" db="EMBL/GenBank/DDBJ databases">
        <title>Proteomics and genomics reveal pathogen-plant mechanisms compatible with a hemibiotrophic lifestyle of Diplodia corticola.</title>
        <authorList>
            <person name="Fernandes I."/>
            <person name="De Jonge R."/>
            <person name="Van De Peer Y."/>
            <person name="Devreese B."/>
            <person name="Alves A."/>
            <person name="Esteves A.C."/>
        </authorList>
    </citation>
    <scope>NUCLEOTIDE SEQUENCE [LARGE SCALE GENOMIC DNA]</scope>
    <source>
        <strain evidence="3 4">CBS 112549</strain>
    </source>
</reference>
<name>A0A1J9S1Z0_9PEZI</name>
<dbReference type="RefSeq" id="XP_020134582.1">
    <property type="nucleotide sequence ID" value="XM_020274130.1"/>
</dbReference>
<dbReference type="OrthoDB" id="5338458at2759"/>
<dbReference type="InterPro" id="IPR023278">
    <property type="entry name" value="Ethylene_insens-like_DNA-bd"/>
</dbReference>
<dbReference type="Pfam" id="PF11001">
    <property type="entry name" value="AFUB_07903_YDR124W_hel"/>
    <property type="match status" value="1"/>
</dbReference>
<protein>
    <submittedName>
        <fullName evidence="3">Ydr124wp-like protein</fullName>
    </submittedName>
</protein>
<comment type="caution">
    <text evidence="3">The sequence shown here is derived from an EMBL/GenBank/DDBJ whole genome shotgun (WGS) entry which is preliminary data.</text>
</comment>
<feature type="compositionally biased region" description="Low complexity" evidence="1">
    <location>
        <begin position="30"/>
        <end position="50"/>
    </location>
</feature>
<sequence length="735" mass="82178">MVQYPAECRLAPAGSAKWHPQPSSKTKLDATPPAAAASRMSSQSVSSQQPRTAPAPSPSHALTHALRRDCNIAAHAFVVVGLDERGDAFVFPSDKFDDLRPQLARTPQWRDLVSHVESLPPQFVRGGPQVYASDEPAPPEWVEDASQVTTDSDESRHASFSQPNQRVRSQEKSKVKIKSPAAEPLRSRKRQRSTSRNQSLAEDDDDENEDWSDAVGADIEPEEQQVVRFPIDDRSQVLDILGRRLDQMQQLACKVILKAWIRAIEPKKQSNYPYVGSDKKKRQDPEKNTQKKRSKPKDGPAAPPWWPTTHEDWWKSMPHPECGTMDEVRHKEPDHLRKPERLVLGVHILLHQAQKEGGIELLEHSTKDCVLQFDQDNHNGDDRKGKRDLFLNDIYMLAQNWSDFVTGGVDGDTMVSMKCYPKHALQNKKASTGSSRKRQRQDSSVDTQEVQEVQKSHHGQEQEDLVQSTRALEIENQGWDYSHPNGLPDPTPQQVNSFFPASSNEFRGYVPPVGKPFSDASDLQPAYQQASMMPPQMYDDRYGFDAKQPSNYVDNPTYPMSRDPSYVSQPSNYNDWRTVQSNPSFSPSSTASLAQSSNTSYATPSSTNFPGAVNFSFGNNPQLSPQHNYSPGPQVGSMSAASPAMGQPMPVSGAMPVMPGIRSQSSTYDEPPYSNTFRTGSLSHPNIQYSMNGSYHGSELLLIRPLPRTTGPVFDEVHDSVSSNDLYNYYDDMTD</sequence>
<feature type="region of interest" description="Disordered" evidence="1">
    <location>
        <begin position="11"/>
        <end position="60"/>
    </location>
</feature>
<evidence type="ECO:0000313" key="4">
    <source>
        <dbReference type="Proteomes" id="UP000183809"/>
    </source>
</evidence>
<organism evidence="3 4">
    <name type="scientific">Diplodia corticola</name>
    <dbReference type="NCBI Taxonomy" id="236234"/>
    <lineage>
        <taxon>Eukaryota</taxon>
        <taxon>Fungi</taxon>
        <taxon>Dikarya</taxon>
        <taxon>Ascomycota</taxon>
        <taxon>Pezizomycotina</taxon>
        <taxon>Dothideomycetes</taxon>
        <taxon>Dothideomycetes incertae sedis</taxon>
        <taxon>Botryosphaeriales</taxon>
        <taxon>Botryosphaeriaceae</taxon>
        <taxon>Diplodia</taxon>
    </lineage>
</organism>
<accession>A0A1J9S1Z0</accession>
<feature type="compositionally biased region" description="Polar residues" evidence="1">
    <location>
        <begin position="566"/>
        <end position="579"/>
    </location>
</feature>
<dbReference type="PANTHER" id="PTHR36102">
    <property type="entry name" value="CHROMOSOME 10, WHOLE GENOME SHOTGUN SEQUENCE"/>
    <property type="match status" value="1"/>
</dbReference>
<feature type="compositionally biased region" description="Acidic residues" evidence="1">
    <location>
        <begin position="201"/>
        <end position="212"/>
    </location>
</feature>